<feature type="transmembrane region" description="Helical" evidence="1">
    <location>
        <begin position="59"/>
        <end position="80"/>
    </location>
</feature>
<reference evidence="3 4" key="1">
    <citation type="submission" date="2018-03" db="EMBL/GenBank/DDBJ databases">
        <title>Cross-interface Injection: A General Nanoliter Liquid Handling Method Applied to Single Cells Genome Amplification Automated Nanoliter Liquid Handling Applied to Single Cell Multiple Displacement Amplification.</title>
        <authorList>
            <person name="Yun J."/>
            <person name="Xu P."/>
            <person name="Xu J."/>
            <person name="Dai X."/>
            <person name="Wang Y."/>
            <person name="Zheng X."/>
            <person name="Cao C."/>
            <person name="Yi Q."/>
            <person name="Zhu Y."/>
            <person name="Wang L."/>
            <person name="Dong Z."/>
            <person name="Huang Y."/>
            <person name="Huang L."/>
            <person name="Du W."/>
        </authorList>
    </citation>
    <scope>NUCLEOTIDE SEQUENCE [LARGE SCALE GENOMIC DNA]</scope>
    <source>
        <strain evidence="3 4">Z-D1-2</strain>
    </source>
</reference>
<accession>A0A2T4DW27</accession>
<keyword evidence="1" id="KW-1133">Transmembrane helix</keyword>
<feature type="transmembrane region" description="Helical" evidence="1">
    <location>
        <begin position="20"/>
        <end position="39"/>
    </location>
</feature>
<dbReference type="Gene3D" id="3.30.160.60">
    <property type="entry name" value="Classic Zinc Finger"/>
    <property type="match status" value="1"/>
</dbReference>
<organism evidence="3 4">
    <name type="scientific">Marivirga lumbricoides</name>
    <dbReference type="NCBI Taxonomy" id="1046115"/>
    <lineage>
        <taxon>Bacteria</taxon>
        <taxon>Pseudomonadati</taxon>
        <taxon>Bacteroidota</taxon>
        <taxon>Cytophagia</taxon>
        <taxon>Cytophagales</taxon>
        <taxon>Marivirgaceae</taxon>
        <taxon>Marivirga</taxon>
    </lineage>
</organism>
<sequence length="193" mass="22402">MEKEQTATSNHFERFEAFLYSRKFIFLVVIAGTIPMIMHSHELFYQISPFEGNDVVKRIYSIFYAISFDLTILVFTIHYIKKKPQLYACFAFIINLLYFNPFGFIPSHYIVGFTKVFLAGVLAFTGYSYAELFVEKVAENKKSTKKRTVYNAVNKQIVPERKHEKESVGAFQCSSCERSFQSIKALNGHMKVH</sequence>
<dbReference type="PROSITE" id="PS50157">
    <property type="entry name" value="ZINC_FINGER_C2H2_2"/>
    <property type="match status" value="1"/>
</dbReference>
<dbReference type="AlphaFoldDB" id="A0A2T4DW27"/>
<proteinExistence type="predicted"/>
<protein>
    <recommendedName>
        <fullName evidence="2">C2H2-type domain-containing protein</fullName>
    </recommendedName>
</protein>
<gene>
    <name evidence="3" type="ORF">C9994_00205</name>
</gene>
<evidence type="ECO:0000256" key="1">
    <source>
        <dbReference type="SAM" id="Phobius"/>
    </source>
</evidence>
<dbReference type="EMBL" id="PYVU01000001">
    <property type="protein sequence ID" value="PTB98014.1"/>
    <property type="molecule type" value="Genomic_DNA"/>
</dbReference>
<name>A0A2T4DW27_9BACT</name>
<dbReference type="Pfam" id="PF13912">
    <property type="entry name" value="zf-C2H2_6"/>
    <property type="match status" value="1"/>
</dbReference>
<dbReference type="Proteomes" id="UP000240608">
    <property type="component" value="Unassembled WGS sequence"/>
</dbReference>
<keyword evidence="1" id="KW-0472">Membrane</keyword>
<evidence type="ECO:0000259" key="2">
    <source>
        <dbReference type="PROSITE" id="PS50157"/>
    </source>
</evidence>
<feature type="transmembrane region" description="Helical" evidence="1">
    <location>
        <begin position="116"/>
        <end position="134"/>
    </location>
</feature>
<evidence type="ECO:0000313" key="3">
    <source>
        <dbReference type="EMBL" id="PTB98014.1"/>
    </source>
</evidence>
<comment type="caution">
    <text evidence="3">The sequence shown here is derived from an EMBL/GenBank/DDBJ whole genome shotgun (WGS) entry which is preliminary data.</text>
</comment>
<feature type="domain" description="C2H2-type" evidence="2">
    <location>
        <begin position="171"/>
        <end position="193"/>
    </location>
</feature>
<feature type="transmembrane region" description="Helical" evidence="1">
    <location>
        <begin position="87"/>
        <end position="110"/>
    </location>
</feature>
<dbReference type="PROSITE" id="PS00028">
    <property type="entry name" value="ZINC_FINGER_C2H2_1"/>
    <property type="match status" value="1"/>
</dbReference>
<dbReference type="SMART" id="SM00355">
    <property type="entry name" value="ZnF_C2H2"/>
    <property type="match status" value="1"/>
</dbReference>
<dbReference type="InterPro" id="IPR013087">
    <property type="entry name" value="Znf_C2H2_type"/>
</dbReference>
<keyword evidence="1" id="KW-0812">Transmembrane</keyword>
<evidence type="ECO:0000313" key="4">
    <source>
        <dbReference type="Proteomes" id="UP000240608"/>
    </source>
</evidence>